<keyword evidence="1 5" id="KW-0489">Methyltransferase</keyword>
<dbReference type="Pfam" id="PF17827">
    <property type="entry name" value="PrmC_N"/>
    <property type="match status" value="1"/>
</dbReference>
<dbReference type="SUPFAM" id="SSF53335">
    <property type="entry name" value="S-adenosyl-L-methionine-dependent methyltransferases"/>
    <property type="match status" value="1"/>
</dbReference>
<dbReference type="PROSITE" id="PS00092">
    <property type="entry name" value="N6_MTASE"/>
    <property type="match status" value="1"/>
</dbReference>
<dbReference type="EMBL" id="SCWA01000011">
    <property type="protein sequence ID" value="TDL96781.1"/>
    <property type="molecule type" value="Genomic_DNA"/>
</dbReference>
<proteinExistence type="inferred from homology"/>
<keyword evidence="9" id="KW-1185">Reference proteome</keyword>
<evidence type="ECO:0000256" key="3">
    <source>
        <dbReference type="ARBA" id="ARBA00022691"/>
    </source>
</evidence>
<dbReference type="InterPro" id="IPR050320">
    <property type="entry name" value="N5-glutamine_MTase"/>
</dbReference>
<dbReference type="CDD" id="cd02440">
    <property type="entry name" value="AdoMet_MTases"/>
    <property type="match status" value="1"/>
</dbReference>
<dbReference type="OrthoDB" id="9800643at2"/>
<dbReference type="NCBIfam" id="TIGR00536">
    <property type="entry name" value="hemK_fam"/>
    <property type="match status" value="1"/>
</dbReference>
<name>A0A4R6BD58_9STAP</name>
<feature type="domain" description="Methyltransferase small" evidence="6">
    <location>
        <begin position="103"/>
        <end position="190"/>
    </location>
</feature>
<reference evidence="8 9" key="1">
    <citation type="submission" date="2019-01" db="EMBL/GenBank/DDBJ databases">
        <title>Draft genome sequences of the type strains of six Macrococcus species.</title>
        <authorList>
            <person name="Mazhar S."/>
            <person name="Altermann E."/>
            <person name="Hill C."/>
            <person name="Mcauliffe O."/>
        </authorList>
    </citation>
    <scope>NUCLEOTIDE SEQUENCE [LARGE SCALE GENOMIC DNA]</scope>
    <source>
        <strain evidence="8 9">CCM4811</strain>
    </source>
</reference>
<dbReference type="GO" id="GO:0102559">
    <property type="term" value="F:peptide chain release factor N(5)-glutamine methyltransferase activity"/>
    <property type="evidence" value="ECO:0007669"/>
    <property type="project" value="UniProtKB-EC"/>
</dbReference>
<accession>A0A4R6BD58</accession>
<evidence type="ECO:0000256" key="2">
    <source>
        <dbReference type="ARBA" id="ARBA00022679"/>
    </source>
</evidence>
<comment type="catalytic activity">
    <reaction evidence="4 5">
        <text>L-glutaminyl-[peptide chain release factor] + S-adenosyl-L-methionine = N(5)-methyl-L-glutaminyl-[peptide chain release factor] + S-adenosyl-L-homocysteine + H(+)</text>
        <dbReference type="Rhea" id="RHEA:42896"/>
        <dbReference type="Rhea" id="RHEA-COMP:10271"/>
        <dbReference type="Rhea" id="RHEA-COMP:10272"/>
        <dbReference type="ChEBI" id="CHEBI:15378"/>
        <dbReference type="ChEBI" id="CHEBI:30011"/>
        <dbReference type="ChEBI" id="CHEBI:57856"/>
        <dbReference type="ChEBI" id="CHEBI:59789"/>
        <dbReference type="ChEBI" id="CHEBI:61891"/>
        <dbReference type="EC" id="2.1.1.297"/>
    </reaction>
</comment>
<evidence type="ECO:0000256" key="5">
    <source>
        <dbReference type="HAMAP-Rule" id="MF_02126"/>
    </source>
</evidence>
<evidence type="ECO:0000313" key="9">
    <source>
        <dbReference type="Proteomes" id="UP000295310"/>
    </source>
</evidence>
<dbReference type="PANTHER" id="PTHR18895:SF74">
    <property type="entry name" value="MTRF1L RELEASE FACTOR GLUTAMINE METHYLTRANSFERASE"/>
    <property type="match status" value="1"/>
</dbReference>
<dbReference type="EC" id="2.1.1.297" evidence="5"/>
<dbReference type="Gene3D" id="3.40.50.150">
    <property type="entry name" value="Vaccinia Virus protein VP39"/>
    <property type="match status" value="1"/>
</dbReference>
<dbReference type="NCBIfam" id="TIGR03534">
    <property type="entry name" value="RF_mod_PrmC"/>
    <property type="match status" value="1"/>
</dbReference>
<feature type="binding site" evidence="5">
    <location>
        <begin position="181"/>
        <end position="184"/>
    </location>
    <ligand>
        <name>substrate</name>
    </ligand>
</feature>
<dbReference type="InterPro" id="IPR029063">
    <property type="entry name" value="SAM-dependent_MTases_sf"/>
</dbReference>
<gene>
    <name evidence="5 8" type="primary">prmC</name>
    <name evidence="8" type="ORF">ERX27_07060</name>
</gene>
<dbReference type="HAMAP" id="MF_02126">
    <property type="entry name" value="RF_methyltr_PrmC"/>
    <property type="match status" value="1"/>
</dbReference>
<organism evidence="8 9">
    <name type="scientific">Macrococcus brunensis</name>
    <dbReference type="NCBI Taxonomy" id="198483"/>
    <lineage>
        <taxon>Bacteria</taxon>
        <taxon>Bacillati</taxon>
        <taxon>Bacillota</taxon>
        <taxon>Bacilli</taxon>
        <taxon>Bacillales</taxon>
        <taxon>Staphylococcaceae</taxon>
        <taxon>Macrococcus</taxon>
    </lineage>
</organism>
<evidence type="ECO:0000256" key="1">
    <source>
        <dbReference type="ARBA" id="ARBA00022603"/>
    </source>
</evidence>
<dbReference type="Gene3D" id="1.10.8.10">
    <property type="entry name" value="DNA helicase RuvA subunit, C-terminal domain"/>
    <property type="match status" value="1"/>
</dbReference>
<dbReference type="PANTHER" id="PTHR18895">
    <property type="entry name" value="HEMK METHYLTRANSFERASE"/>
    <property type="match status" value="1"/>
</dbReference>
<keyword evidence="3 5" id="KW-0949">S-adenosyl-L-methionine</keyword>
<feature type="domain" description="Release factor glutamine methyltransferase N-terminal" evidence="7">
    <location>
        <begin position="7"/>
        <end position="74"/>
    </location>
</feature>
<dbReference type="GO" id="GO:0003676">
    <property type="term" value="F:nucleic acid binding"/>
    <property type="evidence" value="ECO:0007669"/>
    <property type="project" value="InterPro"/>
</dbReference>
<sequence>MSFKPSELLIPARQLLRVQDIPVNGADWLLMDLFELSRLDIMLDQPVLTEEMQQLYVSKVELLASGVPLGHLTGFQVFYGRPFQVNGHVLIPRPETEELVERTLEYAGTVVADIGTGSGCIAITLALESDYEVYAVDISSEALEVAKRNAELLGASVRFLEGDLLAPIKAESIQLDILVSNPPYIAESEKELMSDSVLDFDPHLALFADDDGLALYKRMIQDLPEVMKEGGHVLFEIGHAQGLALKESINQLYPNVDVHIEKDINQLDRIIWFKWCQ</sequence>
<dbReference type="InterPro" id="IPR002052">
    <property type="entry name" value="DNA_methylase_N6_adenine_CS"/>
</dbReference>
<keyword evidence="2 5" id="KW-0808">Transferase</keyword>
<comment type="similarity">
    <text evidence="5">Belongs to the protein N5-glutamine methyltransferase family. PrmC subfamily.</text>
</comment>
<dbReference type="RefSeq" id="WP_133432133.1">
    <property type="nucleotide sequence ID" value="NZ_SCWA01000011.1"/>
</dbReference>
<feature type="binding site" evidence="5">
    <location>
        <begin position="115"/>
        <end position="119"/>
    </location>
    <ligand>
        <name>S-adenosyl-L-methionine</name>
        <dbReference type="ChEBI" id="CHEBI:59789"/>
    </ligand>
</feature>
<dbReference type="AlphaFoldDB" id="A0A4R6BD58"/>
<dbReference type="Pfam" id="PF05175">
    <property type="entry name" value="MTS"/>
    <property type="match status" value="1"/>
</dbReference>
<protein>
    <recommendedName>
        <fullName evidence="5">Release factor glutamine methyltransferase</fullName>
        <shortName evidence="5">RF MTase</shortName>
        <ecNumber evidence="5">2.1.1.297</ecNumber>
    </recommendedName>
    <alternativeName>
        <fullName evidence="5">N5-glutamine methyltransferase PrmC</fullName>
    </alternativeName>
    <alternativeName>
        <fullName evidence="5">Protein-(glutamine-N5) MTase PrmC</fullName>
    </alternativeName>
    <alternativeName>
        <fullName evidence="5">Protein-glutamine N-methyltransferase PrmC</fullName>
    </alternativeName>
</protein>
<dbReference type="InterPro" id="IPR004556">
    <property type="entry name" value="HemK-like"/>
</dbReference>
<dbReference type="GO" id="GO:0032259">
    <property type="term" value="P:methylation"/>
    <property type="evidence" value="ECO:0007669"/>
    <property type="project" value="UniProtKB-KW"/>
</dbReference>
<dbReference type="InterPro" id="IPR019874">
    <property type="entry name" value="RF_methyltr_PrmC"/>
</dbReference>
<dbReference type="Proteomes" id="UP000295310">
    <property type="component" value="Unassembled WGS sequence"/>
</dbReference>
<evidence type="ECO:0000313" key="8">
    <source>
        <dbReference type="EMBL" id="TDL96781.1"/>
    </source>
</evidence>
<feature type="binding site" evidence="5">
    <location>
        <position position="181"/>
    </location>
    <ligand>
        <name>S-adenosyl-L-methionine</name>
        <dbReference type="ChEBI" id="CHEBI:59789"/>
    </ligand>
</feature>
<evidence type="ECO:0000259" key="7">
    <source>
        <dbReference type="Pfam" id="PF17827"/>
    </source>
</evidence>
<dbReference type="InterPro" id="IPR007848">
    <property type="entry name" value="Small_mtfrase_dom"/>
</dbReference>
<comment type="caution">
    <text evidence="5">Lacks conserved residue(s) required for the propagation of feature annotation.</text>
</comment>
<comment type="caution">
    <text evidence="8">The sequence shown here is derived from an EMBL/GenBank/DDBJ whole genome shotgun (WGS) entry which is preliminary data.</text>
</comment>
<feature type="binding site" evidence="5">
    <location>
        <position position="137"/>
    </location>
    <ligand>
        <name>S-adenosyl-L-methionine</name>
        <dbReference type="ChEBI" id="CHEBI:59789"/>
    </ligand>
</feature>
<evidence type="ECO:0000259" key="6">
    <source>
        <dbReference type="Pfam" id="PF05175"/>
    </source>
</evidence>
<comment type="function">
    <text evidence="5">Methylates the class 1 translation termination release factors RF1/PrfA and RF2/PrfB on the glutamine residue of the universally conserved GGQ motif.</text>
</comment>
<evidence type="ECO:0000256" key="4">
    <source>
        <dbReference type="ARBA" id="ARBA00048391"/>
    </source>
</evidence>
<dbReference type="InterPro" id="IPR040758">
    <property type="entry name" value="PrmC_N"/>
</dbReference>